<dbReference type="Pfam" id="PF08279">
    <property type="entry name" value="HTH_11"/>
    <property type="match status" value="1"/>
</dbReference>
<dbReference type="InterPro" id="IPR036390">
    <property type="entry name" value="WH_DNA-bd_sf"/>
</dbReference>
<dbReference type="RefSeq" id="WP_395823635.1">
    <property type="nucleotide sequence ID" value="NZ_CP043494.1"/>
</dbReference>
<proteinExistence type="predicted"/>
<dbReference type="Proteomes" id="UP001611383">
    <property type="component" value="Chromosome"/>
</dbReference>
<reference evidence="3 4" key="1">
    <citation type="submission" date="2019-08" db="EMBL/GenBank/DDBJ databases">
        <title>Archangium and Cystobacter genomes.</title>
        <authorList>
            <person name="Chen I.-C.K."/>
            <person name="Wielgoss S."/>
        </authorList>
    </citation>
    <scope>NUCLEOTIDE SEQUENCE [LARGE SCALE GENOMIC DNA]</scope>
    <source>
        <strain evidence="3 4">Cbm 6</strain>
    </source>
</reference>
<dbReference type="Pfam" id="PF13280">
    <property type="entry name" value="WYL"/>
    <property type="match status" value="1"/>
</dbReference>
<feature type="domain" description="Helix-turn-helix type 11" evidence="1">
    <location>
        <begin position="6"/>
        <end position="59"/>
    </location>
</feature>
<feature type="domain" description="WYL" evidence="2">
    <location>
        <begin position="137"/>
        <end position="203"/>
    </location>
</feature>
<accession>A0ABY9WUX7</accession>
<dbReference type="InterPro" id="IPR026881">
    <property type="entry name" value="WYL_dom"/>
</dbReference>
<evidence type="ECO:0000313" key="3">
    <source>
        <dbReference type="EMBL" id="WNG46842.1"/>
    </source>
</evidence>
<keyword evidence="4" id="KW-1185">Reference proteome</keyword>
<protein>
    <submittedName>
        <fullName evidence="3">YafY family transcriptional regulator</fullName>
    </submittedName>
</protein>
<organism evidence="3 4">
    <name type="scientific">Archangium minus</name>
    <dbReference type="NCBI Taxonomy" id="83450"/>
    <lineage>
        <taxon>Bacteria</taxon>
        <taxon>Pseudomonadati</taxon>
        <taxon>Myxococcota</taxon>
        <taxon>Myxococcia</taxon>
        <taxon>Myxococcales</taxon>
        <taxon>Cystobacterineae</taxon>
        <taxon>Archangiaceae</taxon>
        <taxon>Archangium</taxon>
    </lineage>
</organism>
<evidence type="ECO:0000313" key="4">
    <source>
        <dbReference type="Proteomes" id="UP001611383"/>
    </source>
</evidence>
<dbReference type="Gene3D" id="1.10.10.10">
    <property type="entry name" value="Winged helix-like DNA-binding domain superfamily/Winged helix DNA-binding domain"/>
    <property type="match status" value="1"/>
</dbReference>
<dbReference type="PANTHER" id="PTHR34580">
    <property type="match status" value="1"/>
</dbReference>
<gene>
    <name evidence="3" type="ORF">F0U60_23985</name>
</gene>
<evidence type="ECO:0000259" key="1">
    <source>
        <dbReference type="Pfam" id="PF08279"/>
    </source>
</evidence>
<dbReference type="SUPFAM" id="SSF46785">
    <property type="entry name" value="Winged helix' DNA-binding domain"/>
    <property type="match status" value="1"/>
</dbReference>
<dbReference type="PANTHER" id="PTHR34580:SF3">
    <property type="entry name" value="PROTEIN PAFB"/>
    <property type="match status" value="1"/>
</dbReference>
<evidence type="ECO:0000259" key="2">
    <source>
        <dbReference type="Pfam" id="PF13280"/>
    </source>
</evidence>
<dbReference type="PROSITE" id="PS52050">
    <property type="entry name" value="WYL"/>
    <property type="match status" value="1"/>
</dbReference>
<dbReference type="InterPro" id="IPR036388">
    <property type="entry name" value="WH-like_DNA-bd_sf"/>
</dbReference>
<dbReference type="InterPro" id="IPR013196">
    <property type="entry name" value="HTH_11"/>
</dbReference>
<dbReference type="EMBL" id="CP043494">
    <property type="protein sequence ID" value="WNG46842.1"/>
    <property type="molecule type" value="Genomic_DNA"/>
</dbReference>
<dbReference type="InterPro" id="IPR051534">
    <property type="entry name" value="CBASS_pafABC_assoc_protein"/>
</dbReference>
<name>A0ABY9WUX7_9BACT</name>
<sequence length="238" mass="26876">MNRIVRLFSLMDSLRRYRRPAPAQVLAEEHRVSVRTIYRDMQLLSALGAPIGGEAGLGYVLRPGFFLPPLMFSTEELEALVLGARWVEQLPDTELAAVATNALAKLAAAMPRALAERIDDTGLYPVTRGRDSSPKPLLGLVRRAMREERGIFMRYKDQAGRTSQRVVLPVQLAYFEDRQVVAAWCCARSAFRLFRLDGVRHAELTDQRFHKRRVELAKQWFDEFQAANAHSAHGGEAT</sequence>